<dbReference type="RefSeq" id="WP_015778407.1">
    <property type="nucleotide sequence ID" value="NC_013171.1"/>
</dbReference>
<dbReference type="STRING" id="525919.Apre_1488"/>
<dbReference type="EMBL" id="CP001708">
    <property type="protein sequence ID" value="ACV29509.1"/>
    <property type="molecule type" value="Genomic_DNA"/>
</dbReference>
<dbReference type="AlphaFoldDB" id="C7RE96"/>
<dbReference type="eggNOG" id="COG3862">
    <property type="taxonomic scope" value="Bacteria"/>
</dbReference>
<keyword evidence="2" id="KW-1185">Reference proteome</keyword>
<dbReference type="OrthoDB" id="9811531at2"/>
<accession>C7RE96</accession>
<organism evidence="1 2">
    <name type="scientific">Anaerococcus prevotii (strain ATCC 9321 / DSM 20548 / JCM 6508 / NCTC 11806 / PC1)</name>
    <name type="common">Peptostreptococcus prevotii</name>
    <name type="synonym">Peptococcus prevotii</name>
    <dbReference type="NCBI Taxonomy" id="525919"/>
    <lineage>
        <taxon>Bacteria</taxon>
        <taxon>Bacillati</taxon>
        <taxon>Bacillota</taxon>
        <taxon>Tissierellia</taxon>
        <taxon>Tissierellales</taxon>
        <taxon>Peptoniphilaceae</taxon>
        <taxon>Anaerococcus</taxon>
    </lineage>
</organism>
<evidence type="ECO:0008006" key="3">
    <source>
        <dbReference type="Google" id="ProtNLM"/>
    </source>
</evidence>
<dbReference type="Proteomes" id="UP000002294">
    <property type="component" value="Chromosome"/>
</dbReference>
<gene>
    <name evidence="1" type="ordered locus">Apre_1488</name>
</gene>
<protein>
    <recommendedName>
        <fullName evidence="3">Zinc finger protein</fullName>
    </recommendedName>
</protein>
<dbReference type="Gene3D" id="3.10.530.10">
    <property type="entry name" value="CPE0013-like"/>
    <property type="match status" value="1"/>
</dbReference>
<dbReference type="InterPro" id="IPR036593">
    <property type="entry name" value="CPE0013-like_sf"/>
</dbReference>
<dbReference type="KEGG" id="apr:Apre_1488"/>
<proteinExistence type="predicted"/>
<reference evidence="1 2" key="1">
    <citation type="journal article" date="2009" name="Stand. Genomic Sci.">
        <title>Complete genome sequence of Anaerococcus prevotii type strain (PC1).</title>
        <authorList>
            <person name="Labutti K."/>
            <person name="Pukall R."/>
            <person name="Steenblock K."/>
            <person name="Glavina Del Rio T."/>
            <person name="Tice H."/>
            <person name="Copeland A."/>
            <person name="Cheng J.F."/>
            <person name="Lucas S."/>
            <person name="Chen F."/>
            <person name="Nolan M."/>
            <person name="Bruce D."/>
            <person name="Goodwin L."/>
            <person name="Pitluck S."/>
            <person name="Ivanova N."/>
            <person name="Mavromatis K."/>
            <person name="Ovchinnikova G."/>
            <person name="Pati A."/>
            <person name="Chen A."/>
            <person name="Palaniappan K."/>
            <person name="Land M."/>
            <person name="Hauser L."/>
            <person name="Chang Y.J."/>
            <person name="Jeffries C.D."/>
            <person name="Chain P."/>
            <person name="Saunders E."/>
            <person name="Brettin T."/>
            <person name="Detter J.C."/>
            <person name="Han C."/>
            <person name="Goker M."/>
            <person name="Bristow J."/>
            <person name="Eisen J.A."/>
            <person name="Markowitz V."/>
            <person name="Hugenholtz P."/>
            <person name="Kyrpides N.C."/>
            <person name="Klenk H.P."/>
            <person name="Lapidus A."/>
        </authorList>
    </citation>
    <scope>NUCLEOTIDE SEQUENCE [LARGE SCALE GENOMIC DNA]</scope>
    <source>
        <strain evidence="2">ATCC 9321 / DSM 20548 / JCM 6508 / NCTC 11806 / PC1</strain>
    </source>
</reference>
<dbReference type="SUPFAM" id="SSF160148">
    <property type="entry name" value="CPE0013-like"/>
    <property type="match status" value="1"/>
</dbReference>
<evidence type="ECO:0000313" key="2">
    <source>
        <dbReference type="Proteomes" id="UP000002294"/>
    </source>
</evidence>
<dbReference type="PANTHER" id="PTHR39450:SF1">
    <property type="entry name" value="DUF1667 DOMAIN-CONTAINING PROTEIN"/>
    <property type="match status" value="1"/>
</dbReference>
<dbReference type="InterPro" id="IPR012460">
    <property type="entry name" value="DUF1667"/>
</dbReference>
<name>C7RE96_ANAPD</name>
<dbReference type="PANTHER" id="PTHR39450">
    <property type="entry name" value="MOLYBDOPTERIN OXIDOREDUCTASE, 4FE-4S CLUSTER-BINDING SUBUNIT"/>
    <property type="match status" value="1"/>
</dbReference>
<dbReference type="HOGENOM" id="CLU_148086_0_0_9"/>
<sequence length="118" mass="12414">MKKELTCINCPLGCSVTVTMEDDGTITDITGNTCKRGEVYARNEVKNPVRTVTSTVKVEGGSAYSVPVKTSDAIPKGKMKEAMVEINEAVAKAPIKVGDVIIDSIAGTGIKLVATANR</sequence>
<evidence type="ECO:0000313" key="1">
    <source>
        <dbReference type="EMBL" id="ACV29509.1"/>
    </source>
</evidence>
<dbReference type="Pfam" id="PF07892">
    <property type="entry name" value="DUF1667"/>
    <property type="match status" value="1"/>
</dbReference>
<dbReference type="SUPFAM" id="SSF53706">
    <property type="entry name" value="Formate dehydrogenase/DMSO reductase, domains 1-3"/>
    <property type="match status" value="1"/>
</dbReference>